<organism evidence="13 14">
    <name type="scientific">Dendrobium thyrsiflorum</name>
    <name type="common">Pinecone-like raceme dendrobium</name>
    <name type="synonym">Orchid</name>
    <dbReference type="NCBI Taxonomy" id="117978"/>
    <lineage>
        <taxon>Eukaryota</taxon>
        <taxon>Viridiplantae</taxon>
        <taxon>Streptophyta</taxon>
        <taxon>Embryophyta</taxon>
        <taxon>Tracheophyta</taxon>
        <taxon>Spermatophyta</taxon>
        <taxon>Magnoliopsida</taxon>
        <taxon>Liliopsida</taxon>
        <taxon>Asparagales</taxon>
        <taxon>Orchidaceae</taxon>
        <taxon>Epidendroideae</taxon>
        <taxon>Malaxideae</taxon>
        <taxon>Dendrobiinae</taxon>
        <taxon>Dendrobium</taxon>
    </lineage>
</organism>
<dbReference type="InterPro" id="IPR001356">
    <property type="entry name" value="HD"/>
</dbReference>
<dbReference type="SUPFAM" id="SSF46689">
    <property type="entry name" value="Homeodomain-like"/>
    <property type="match status" value="1"/>
</dbReference>
<evidence type="ECO:0000256" key="11">
    <source>
        <dbReference type="SAM" id="MobiDB-lite"/>
    </source>
</evidence>
<feature type="coiled-coil region" evidence="10">
    <location>
        <begin position="203"/>
        <end position="233"/>
    </location>
</feature>
<keyword evidence="14" id="KW-1185">Reference proteome</keyword>
<protein>
    <recommendedName>
        <fullName evidence="12">Homeobox domain-containing protein</fullName>
    </recommendedName>
</protein>
<proteinExistence type="inferred from homology"/>
<feature type="region of interest" description="Disordered" evidence="11">
    <location>
        <begin position="1"/>
        <end position="31"/>
    </location>
</feature>
<dbReference type="InterPro" id="IPR009057">
    <property type="entry name" value="Homeodomain-like_sf"/>
</dbReference>
<dbReference type="GO" id="GO:0003677">
    <property type="term" value="F:DNA binding"/>
    <property type="evidence" value="ECO:0007669"/>
    <property type="project" value="UniProtKB-UniRule"/>
</dbReference>
<dbReference type="CDD" id="cd00086">
    <property type="entry name" value="homeodomain"/>
    <property type="match status" value="1"/>
</dbReference>
<dbReference type="EMBL" id="JANQDX010000017">
    <property type="protein sequence ID" value="KAL0908359.1"/>
    <property type="molecule type" value="Genomic_DNA"/>
</dbReference>
<evidence type="ECO:0000256" key="8">
    <source>
        <dbReference type="PROSITE-ProRule" id="PRU00108"/>
    </source>
</evidence>
<dbReference type="Gene3D" id="1.10.10.60">
    <property type="entry name" value="Homeodomain-like"/>
    <property type="match status" value="1"/>
</dbReference>
<reference evidence="13 14" key="1">
    <citation type="journal article" date="2024" name="Plant Biotechnol. J.">
        <title>Dendrobium thyrsiflorum genome and its molecular insights into genes involved in important horticultural traits.</title>
        <authorList>
            <person name="Chen B."/>
            <person name="Wang J.Y."/>
            <person name="Zheng P.J."/>
            <person name="Li K.L."/>
            <person name="Liang Y.M."/>
            <person name="Chen X.F."/>
            <person name="Zhang C."/>
            <person name="Zhao X."/>
            <person name="He X."/>
            <person name="Zhang G.Q."/>
            <person name="Liu Z.J."/>
            <person name="Xu Q."/>
        </authorList>
    </citation>
    <scope>NUCLEOTIDE SEQUENCE [LARGE SCALE GENOMIC DNA]</scope>
    <source>
        <strain evidence="13">GZMU011</strain>
    </source>
</reference>
<evidence type="ECO:0000256" key="5">
    <source>
        <dbReference type="ARBA" id="ARBA00023155"/>
    </source>
</evidence>
<evidence type="ECO:0000256" key="10">
    <source>
        <dbReference type="SAM" id="Coils"/>
    </source>
</evidence>
<dbReference type="Pfam" id="PF02183">
    <property type="entry name" value="HALZ"/>
    <property type="match status" value="1"/>
</dbReference>
<dbReference type="SMART" id="SM00389">
    <property type="entry name" value="HOX"/>
    <property type="match status" value="1"/>
</dbReference>
<evidence type="ECO:0000256" key="4">
    <source>
        <dbReference type="ARBA" id="ARBA00023125"/>
    </source>
</evidence>
<name>A0ABD0U6S7_DENTH</name>
<evidence type="ECO:0000313" key="13">
    <source>
        <dbReference type="EMBL" id="KAL0908359.1"/>
    </source>
</evidence>
<dbReference type="AlphaFoldDB" id="A0ABD0U6S7"/>
<evidence type="ECO:0000313" key="14">
    <source>
        <dbReference type="Proteomes" id="UP001552299"/>
    </source>
</evidence>
<feature type="DNA-binding region" description="Homeobox" evidence="8">
    <location>
        <begin position="139"/>
        <end position="198"/>
    </location>
</feature>
<evidence type="ECO:0000259" key="12">
    <source>
        <dbReference type="PROSITE" id="PS50071"/>
    </source>
</evidence>
<dbReference type="PANTHER" id="PTHR45714:SF34">
    <property type="entry name" value="HOMEOBOX-LEUCINE ZIPPER PROTEIN HAT9"/>
    <property type="match status" value="1"/>
</dbReference>
<dbReference type="Pfam" id="PF00046">
    <property type="entry name" value="Homeodomain"/>
    <property type="match status" value="1"/>
</dbReference>
<evidence type="ECO:0000256" key="9">
    <source>
        <dbReference type="RuleBase" id="RU000682"/>
    </source>
</evidence>
<dbReference type="FunFam" id="1.10.10.60:FF:000577">
    <property type="entry name" value="Homeobox-leucine zipper protein 18"/>
    <property type="match status" value="1"/>
</dbReference>
<dbReference type="InterPro" id="IPR003106">
    <property type="entry name" value="Leu_zip_homeo"/>
</dbReference>
<keyword evidence="4 8" id="KW-0238">DNA-binding</keyword>
<dbReference type="InterPro" id="IPR017970">
    <property type="entry name" value="Homeobox_CS"/>
</dbReference>
<comment type="similarity">
    <text evidence="2">Belongs to the HD-ZIP homeobox family. Class II subfamily.</text>
</comment>
<accession>A0ABD0U6S7</accession>
<evidence type="ECO:0000256" key="6">
    <source>
        <dbReference type="ARBA" id="ARBA00023163"/>
    </source>
</evidence>
<dbReference type="SMART" id="SM00340">
    <property type="entry name" value="HALZ"/>
    <property type="match status" value="1"/>
</dbReference>
<dbReference type="Proteomes" id="UP001552299">
    <property type="component" value="Unassembled WGS sequence"/>
</dbReference>
<evidence type="ECO:0000256" key="1">
    <source>
        <dbReference type="ARBA" id="ARBA00004123"/>
    </source>
</evidence>
<keyword evidence="7 8" id="KW-0539">Nucleus</keyword>
<keyword evidence="5 8" id="KW-0371">Homeobox</keyword>
<keyword evidence="10" id="KW-0175">Coiled coil</keyword>
<dbReference type="GO" id="GO:0005634">
    <property type="term" value="C:nucleus"/>
    <property type="evidence" value="ECO:0007669"/>
    <property type="project" value="UniProtKB-SubCell"/>
</dbReference>
<evidence type="ECO:0000256" key="3">
    <source>
        <dbReference type="ARBA" id="ARBA00023015"/>
    </source>
</evidence>
<evidence type="ECO:0000256" key="7">
    <source>
        <dbReference type="ARBA" id="ARBA00023242"/>
    </source>
</evidence>
<feature type="region of interest" description="Disordered" evidence="11">
    <location>
        <begin position="102"/>
        <end position="143"/>
    </location>
</feature>
<gene>
    <name evidence="13" type="ORF">M5K25_022849</name>
</gene>
<comment type="caution">
    <text evidence="13">The sequence shown here is derived from an EMBL/GenBank/DDBJ whole genome shotgun (WGS) entry which is preliminary data.</text>
</comment>
<dbReference type="PROSITE" id="PS50071">
    <property type="entry name" value="HOMEOBOX_2"/>
    <property type="match status" value="1"/>
</dbReference>
<feature type="compositionally biased region" description="Basic and acidic residues" evidence="11">
    <location>
        <begin position="123"/>
        <end position="132"/>
    </location>
</feature>
<dbReference type="PANTHER" id="PTHR45714">
    <property type="entry name" value="HOMEOBOX-LEUCINE ZIPPER PROTEIN HAT14"/>
    <property type="match status" value="1"/>
</dbReference>
<sequence length="304" mass="32974">MELELRLGTPPERPLKKALDGGGDGRPSTGLKLGFCRVEGEKNAIEVHREIEVEEVSSLNSPAQLNLLLPAHHLPGYSREMENTGLEVPARELDVNLMPSANSPASSDRMNFSGGGELGGAVAEERSSSRFSDEEENGGARKKLRLSKEQSAFLEESFKQHSTLKPKQKSALAKQLNLRPRQVEVWFQNRRARTKLKQTEVDCEYLKRCCEALTEENRRLQKELSELRALKATHPFYNQIPATTLSICAACESSSEGAAAVAAAGGAAPASGKPGPFTALFAKVHFHALTNTPPAPAHQPSAAS</sequence>
<comment type="subcellular location">
    <subcellularLocation>
        <location evidence="1 8 9">Nucleus</location>
    </subcellularLocation>
</comment>
<feature type="domain" description="Homeobox" evidence="12">
    <location>
        <begin position="137"/>
        <end position="197"/>
    </location>
</feature>
<dbReference type="PROSITE" id="PS00027">
    <property type="entry name" value="HOMEOBOX_1"/>
    <property type="match status" value="1"/>
</dbReference>
<dbReference type="InterPro" id="IPR050762">
    <property type="entry name" value="HD-ZIP_Homeobox_LZ_Class_II"/>
</dbReference>
<keyword evidence="3" id="KW-0805">Transcription regulation</keyword>
<keyword evidence="6" id="KW-0804">Transcription</keyword>
<evidence type="ECO:0000256" key="2">
    <source>
        <dbReference type="ARBA" id="ARBA00006074"/>
    </source>
</evidence>